<gene>
    <name evidence="17" type="ORF">DW888_19305</name>
</gene>
<dbReference type="Pfam" id="PF00593">
    <property type="entry name" value="TonB_dep_Rec_b-barrel"/>
    <property type="match status" value="1"/>
</dbReference>
<dbReference type="AlphaFoldDB" id="A0A413V8V4"/>
<evidence type="ECO:0000256" key="3">
    <source>
        <dbReference type="ARBA" id="ARBA00022452"/>
    </source>
</evidence>
<keyword evidence="17" id="KW-0675">Receptor</keyword>
<feature type="chain" id="PRO_5019396584" evidence="14">
    <location>
        <begin position="21"/>
        <end position="757"/>
    </location>
</feature>
<accession>A0A413V8V4</accession>
<keyword evidence="4" id="KW-0410">Iron transport</keyword>
<evidence type="ECO:0000256" key="1">
    <source>
        <dbReference type="ARBA" id="ARBA00004571"/>
    </source>
</evidence>
<evidence type="ECO:0000256" key="12">
    <source>
        <dbReference type="PROSITE-ProRule" id="PRU01360"/>
    </source>
</evidence>
<comment type="caution">
    <text evidence="17">The sequence shown here is derived from an EMBL/GenBank/DDBJ whole genome shotgun (WGS) entry which is preliminary data.</text>
</comment>
<protein>
    <submittedName>
        <fullName evidence="17">TonB-dependent receptor</fullName>
    </submittedName>
</protein>
<keyword evidence="2 12" id="KW-0813">Transport</keyword>
<evidence type="ECO:0000256" key="6">
    <source>
        <dbReference type="ARBA" id="ARBA00022729"/>
    </source>
</evidence>
<dbReference type="Gene3D" id="2.170.130.10">
    <property type="entry name" value="TonB-dependent receptor, plug domain"/>
    <property type="match status" value="1"/>
</dbReference>
<keyword evidence="8" id="KW-0406">Ion transport</keyword>
<feature type="domain" description="TonB-dependent receptor plug" evidence="16">
    <location>
        <begin position="45"/>
        <end position="153"/>
    </location>
</feature>
<keyword evidence="10 12" id="KW-0472">Membrane</keyword>
<dbReference type="InterPro" id="IPR039426">
    <property type="entry name" value="TonB-dep_rcpt-like"/>
</dbReference>
<evidence type="ECO:0000259" key="15">
    <source>
        <dbReference type="Pfam" id="PF00593"/>
    </source>
</evidence>
<reference evidence="17 18" key="1">
    <citation type="submission" date="2018-08" db="EMBL/GenBank/DDBJ databases">
        <title>A genome reference for cultivated species of the human gut microbiota.</title>
        <authorList>
            <person name="Zou Y."/>
            <person name="Xue W."/>
            <person name="Luo G."/>
        </authorList>
    </citation>
    <scope>NUCLEOTIDE SEQUENCE [LARGE SCALE GENOMIC DNA]</scope>
    <source>
        <strain evidence="17 18">AM40-30BH</strain>
    </source>
</reference>
<dbReference type="PROSITE" id="PS52016">
    <property type="entry name" value="TONB_DEPENDENT_REC_3"/>
    <property type="match status" value="1"/>
</dbReference>
<dbReference type="Gene3D" id="2.40.170.20">
    <property type="entry name" value="TonB-dependent receptor, beta-barrel domain"/>
    <property type="match status" value="1"/>
</dbReference>
<evidence type="ECO:0000256" key="13">
    <source>
        <dbReference type="RuleBase" id="RU003357"/>
    </source>
</evidence>
<feature type="signal peptide" evidence="14">
    <location>
        <begin position="1"/>
        <end position="20"/>
    </location>
</feature>
<dbReference type="InterPro" id="IPR036942">
    <property type="entry name" value="Beta-barrel_TonB_sf"/>
</dbReference>
<evidence type="ECO:0000256" key="10">
    <source>
        <dbReference type="ARBA" id="ARBA00023136"/>
    </source>
</evidence>
<evidence type="ECO:0000256" key="2">
    <source>
        <dbReference type="ARBA" id="ARBA00022448"/>
    </source>
</evidence>
<dbReference type="PANTHER" id="PTHR32552:SF68">
    <property type="entry name" value="FERRICHROME OUTER MEMBRANE TRANSPORTER_PHAGE RECEPTOR"/>
    <property type="match status" value="1"/>
</dbReference>
<keyword evidence="6 14" id="KW-0732">Signal</keyword>
<dbReference type="SUPFAM" id="SSF56935">
    <property type="entry name" value="Porins"/>
    <property type="match status" value="1"/>
</dbReference>
<evidence type="ECO:0000256" key="11">
    <source>
        <dbReference type="ARBA" id="ARBA00023237"/>
    </source>
</evidence>
<keyword evidence="11 12" id="KW-0998">Cell outer membrane</keyword>
<dbReference type="GO" id="GO:0009279">
    <property type="term" value="C:cell outer membrane"/>
    <property type="evidence" value="ECO:0007669"/>
    <property type="project" value="UniProtKB-SubCell"/>
</dbReference>
<keyword evidence="9 13" id="KW-0798">TonB box</keyword>
<evidence type="ECO:0000256" key="4">
    <source>
        <dbReference type="ARBA" id="ARBA00022496"/>
    </source>
</evidence>
<dbReference type="EMBL" id="QSGO01000029">
    <property type="protein sequence ID" value="RHB30027.1"/>
    <property type="molecule type" value="Genomic_DNA"/>
</dbReference>
<evidence type="ECO:0000313" key="18">
    <source>
        <dbReference type="Proteomes" id="UP000284379"/>
    </source>
</evidence>
<evidence type="ECO:0000313" key="17">
    <source>
        <dbReference type="EMBL" id="RHB30027.1"/>
    </source>
</evidence>
<dbReference type="InterPro" id="IPR037066">
    <property type="entry name" value="Plug_dom_sf"/>
</dbReference>
<dbReference type="Proteomes" id="UP000284379">
    <property type="component" value="Unassembled WGS sequence"/>
</dbReference>
<keyword evidence="3 12" id="KW-1134">Transmembrane beta strand</keyword>
<evidence type="ECO:0000256" key="5">
    <source>
        <dbReference type="ARBA" id="ARBA00022692"/>
    </source>
</evidence>
<keyword evidence="5 12" id="KW-0812">Transmembrane</keyword>
<dbReference type="InterPro" id="IPR012910">
    <property type="entry name" value="Plug_dom"/>
</dbReference>
<organism evidence="17 18">
    <name type="scientific">Bacteroides nordii</name>
    <dbReference type="NCBI Taxonomy" id="291645"/>
    <lineage>
        <taxon>Bacteria</taxon>
        <taxon>Pseudomonadati</taxon>
        <taxon>Bacteroidota</taxon>
        <taxon>Bacteroidia</taxon>
        <taxon>Bacteroidales</taxon>
        <taxon>Bacteroidaceae</taxon>
        <taxon>Bacteroides</taxon>
    </lineage>
</organism>
<feature type="domain" description="TonB-dependent receptor-like beta-barrel" evidence="15">
    <location>
        <begin position="252"/>
        <end position="707"/>
    </location>
</feature>
<evidence type="ECO:0000256" key="9">
    <source>
        <dbReference type="ARBA" id="ARBA00023077"/>
    </source>
</evidence>
<name>A0A413V8V4_9BACE</name>
<dbReference type="InterPro" id="IPR000531">
    <property type="entry name" value="Beta-barrel_TonB"/>
</dbReference>
<evidence type="ECO:0000259" key="16">
    <source>
        <dbReference type="Pfam" id="PF07715"/>
    </source>
</evidence>
<dbReference type="Pfam" id="PF07715">
    <property type="entry name" value="Plug"/>
    <property type="match status" value="1"/>
</dbReference>
<sequence length="757" mass="85074">MKKNLSAVAFLMAASINIFAQTSAKDSLRVVNLQEVQIVSTRATSKTPVAYSNISKKEIRKQNFGLDLPFLLTTTPSVLTTSDAGSGVGYTSIRVRGTDATRINITANGIPMNDAESHSIFWVNTPDLASSLEDMQIQRGAGTSTNGAGAFGASINLRTAGIPSKAYAEVSGSYGSFNTHKETVSVGSGLIGNHWAFDARVSNIQSDGYRDRATSDLKSYFLQGGYYGENTTLKFITFGGKEKTYHAWDGISRKQLETDRTYNPNGAIKDDNLNKGNTIGFYDDQTDNYNQTNYQLIFNHLFSSEWNLNIALHYTDGFGYYQEYKNGRTLEEYGLKPFYLPGNTEAQTKTNLVRQKLVDSGFGGGVFSVDYKNEKLNASLGGGLNRYSNDHYGKVIWVKNYTEALNPDHEYYRNNGSKTDGNIYVKANYQIAGGLHAYADLQYRYINYKITGDNDKWDWTAEPGHLQRLNVNEHFSFFNPKAGLFWQFNPYHSAYASFAVAQKEPTRNNYTDGLFEKLPRPEKMLDYELGYTFRNSWFTAGVNLYYMDYTDQLVLNGKVNDIGEAMAENVKDSYRMGVELSLGARITDWLRWDINGTWSKNRIKNYTGYVSDYDDNWDELYTQTAIYAGDTPISFSPSFMGNSLIGFNYKGFDASLQSQYVSRQYLDNFGLKENSLDPSFVSHLSLAYSFKLPSVKQITVGATIYNLFNTKYETNGYSQNAAVYEGGDKNQKAVLSYDPRFYPMAGTNVLAHIAIRF</sequence>
<dbReference type="RefSeq" id="WP_122202250.1">
    <property type="nucleotide sequence ID" value="NZ_CABJFV010000029.1"/>
</dbReference>
<comment type="subcellular location">
    <subcellularLocation>
        <location evidence="1 12">Cell outer membrane</location>
        <topology evidence="1 12">Multi-pass membrane protein</topology>
    </subcellularLocation>
</comment>
<evidence type="ECO:0000256" key="7">
    <source>
        <dbReference type="ARBA" id="ARBA00023004"/>
    </source>
</evidence>
<evidence type="ECO:0000256" key="14">
    <source>
        <dbReference type="SAM" id="SignalP"/>
    </source>
</evidence>
<comment type="similarity">
    <text evidence="12 13">Belongs to the TonB-dependent receptor family.</text>
</comment>
<keyword evidence="7" id="KW-0408">Iron</keyword>
<evidence type="ECO:0000256" key="8">
    <source>
        <dbReference type="ARBA" id="ARBA00023065"/>
    </source>
</evidence>
<dbReference type="GO" id="GO:0015344">
    <property type="term" value="F:siderophore uptake transmembrane transporter activity"/>
    <property type="evidence" value="ECO:0007669"/>
    <property type="project" value="TreeGrafter"/>
</dbReference>
<dbReference type="PANTHER" id="PTHR32552">
    <property type="entry name" value="FERRICHROME IRON RECEPTOR-RELATED"/>
    <property type="match status" value="1"/>
</dbReference>
<proteinExistence type="inferred from homology"/>